<dbReference type="FunFam" id="3.30.70.270:FF:000001">
    <property type="entry name" value="Diguanylate cyclase domain protein"/>
    <property type="match status" value="1"/>
</dbReference>
<dbReference type="InterPro" id="IPR000014">
    <property type="entry name" value="PAS"/>
</dbReference>
<dbReference type="PROSITE" id="PS50883">
    <property type="entry name" value="EAL"/>
    <property type="match status" value="1"/>
</dbReference>
<dbReference type="AlphaFoldDB" id="A0A7I8DBU3"/>
<dbReference type="Gene3D" id="3.30.450.20">
    <property type="entry name" value="PAS domain"/>
    <property type="match status" value="2"/>
</dbReference>
<dbReference type="KEGG" id="eff:skT53_26130"/>
<dbReference type="InterPro" id="IPR000700">
    <property type="entry name" value="PAS-assoc_C"/>
</dbReference>
<dbReference type="GO" id="GO:0006355">
    <property type="term" value="P:regulation of DNA-templated transcription"/>
    <property type="evidence" value="ECO:0007669"/>
    <property type="project" value="InterPro"/>
</dbReference>
<dbReference type="SMART" id="SM00086">
    <property type="entry name" value="PAC"/>
    <property type="match status" value="2"/>
</dbReference>
<gene>
    <name evidence="6" type="ORF">skT53_26130</name>
</gene>
<dbReference type="SUPFAM" id="SSF55073">
    <property type="entry name" value="Nucleotide cyclase"/>
    <property type="match status" value="1"/>
</dbReference>
<feature type="transmembrane region" description="Helical" evidence="1">
    <location>
        <begin position="7"/>
        <end position="29"/>
    </location>
</feature>
<keyword evidence="7" id="KW-1185">Reference proteome</keyword>
<dbReference type="InterPro" id="IPR001633">
    <property type="entry name" value="EAL_dom"/>
</dbReference>
<evidence type="ECO:0000259" key="2">
    <source>
        <dbReference type="PROSITE" id="PS50112"/>
    </source>
</evidence>
<dbReference type="PANTHER" id="PTHR44757">
    <property type="entry name" value="DIGUANYLATE CYCLASE DGCP"/>
    <property type="match status" value="1"/>
</dbReference>
<dbReference type="RefSeq" id="WP_200757837.1">
    <property type="nucleotide sequence ID" value="NZ_AP023366.1"/>
</dbReference>
<dbReference type="Pfam" id="PF00989">
    <property type="entry name" value="PAS"/>
    <property type="match status" value="1"/>
</dbReference>
<keyword evidence="1" id="KW-0472">Membrane</keyword>
<organism evidence="6 7">
    <name type="scientific">Effusibacillus dendaii</name>
    <dbReference type="NCBI Taxonomy" id="2743772"/>
    <lineage>
        <taxon>Bacteria</taxon>
        <taxon>Bacillati</taxon>
        <taxon>Bacillota</taxon>
        <taxon>Bacilli</taxon>
        <taxon>Bacillales</taxon>
        <taxon>Alicyclobacillaceae</taxon>
        <taxon>Effusibacillus</taxon>
    </lineage>
</organism>
<feature type="domain" description="EAL" evidence="4">
    <location>
        <begin position="492"/>
        <end position="746"/>
    </location>
</feature>
<dbReference type="InterPro" id="IPR029787">
    <property type="entry name" value="Nucleotide_cyclase"/>
</dbReference>
<evidence type="ECO:0000313" key="6">
    <source>
        <dbReference type="EMBL" id="BCJ87628.1"/>
    </source>
</evidence>
<dbReference type="Proteomes" id="UP000593802">
    <property type="component" value="Chromosome"/>
</dbReference>
<dbReference type="SMART" id="SM00267">
    <property type="entry name" value="GGDEF"/>
    <property type="match status" value="1"/>
</dbReference>
<feature type="domain" description="PAS" evidence="2">
    <location>
        <begin position="195"/>
        <end position="265"/>
    </location>
</feature>
<dbReference type="SUPFAM" id="SSF55785">
    <property type="entry name" value="PYP-like sensor domain (PAS domain)"/>
    <property type="match status" value="2"/>
</dbReference>
<dbReference type="FunFam" id="3.20.20.450:FF:000001">
    <property type="entry name" value="Cyclic di-GMP phosphodiesterase yahA"/>
    <property type="match status" value="1"/>
</dbReference>
<feature type="domain" description="PAS" evidence="2">
    <location>
        <begin position="68"/>
        <end position="138"/>
    </location>
</feature>
<dbReference type="InterPro" id="IPR013767">
    <property type="entry name" value="PAS_fold"/>
</dbReference>
<dbReference type="Gene3D" id="3.20.20.450">
    <property type="entry name" value="EAL domain"/>
    <property type="match status" value="1"/>
</dbReference>
<reference evidence="6 7" key="1">
    <citation type="submission" date="2020-08" db="EMBL/GenBank/DDBJ databases">
        <title>Complete Genome Sequence of Effusibacillus dendaii Strain skT53, Isolated from Farmland soil.</title>
        <authorList>
            <person name="Konishi T."/>
            <person name="Kawasaki H."/>
        </authorList>
    </citation>
    <scope>NUCLEOTIDE SEQUENCE [LARGE SCALE GENOMIC DNA]</scope>
    <source>
        <strain evidence="7">skT53</strain>
    </source>
</reference>
<dbReference type="InterPro" id="IPR035919">
    <property type="entry name" value="EAL_sf"/>
</dbReference>
<dbReference type="NCBIfam" id="TIGR00229">
    <property type="entry name" value="sensory_box"/>
    <property type="match status" value="2"/>
</dbReference>
<name>A0A7I8DBU3_9BACL</name>
<feature type="domain" description="GGDEF" evidence="5">
    <location>
        <begin position="350"/>
        <end position="483"/>
    </location>
</feature>
<dbReference type="Pfam" id="PF00990">
    <property type="entry name" value="GGDEF"/>
    <property type="match status" value="1"/>
</dbReference>
<evidence type="ECO:0000256" key="1">
    <source>
        <dbReference type="SAM" id="Phobius"/>
    </source>
</evidence>
<keyword evidence="1" id="KW-1133">Transmembrane helix</keyword>
<evidence type="ECO:0000313" key="7">
    <source>
        <dbReference type="Proteomes" id="UP000593802"/>
    </source>
</evidence>
<dbReference type="SMART" id="SM00052">
    <property type="entry name" value="EAL"/>
    <property type="match status" value="1"/>
</dbReference>
<proteinExistence type="predicted"/>
<evidence type="ECO:0000259" key="3">
    <source>
        <dbReference type="PROSITE" id="PS50113"/>
    </source>
</evidence>
<dbReference type="EMBL" id="AP023366">
    <property type="protein sequence ID" value="BCJ87628.1"/>
    <property type="molecule type" value="Genomic_DNA"/>
</dbReference>
<dbReference type="PANTHER" id="PTHR44757:SF2">
    <property type="entry name" value="BIOFILM ARCHITECTURE MAINTENANCE PROTEIN MBAA"/>
    <property type="match status" value="1"/>
</dbReference>
<dbReference type="InterPro" id="IPR052155">
    <property type="entry name" value="Biofilm_reg_signaling"/>
</dbReference>
<dbReference type="InterPro" id="IPR043128">
    <property type="entry name" value="Rev_trsase/Diguanyl_cyclase"/>
</dbReference>
<dbReference type="SMART" id="SM00091">
    <property type="entry name" value="PAS"/>
    <property type="match status" value="2"/>
</dbReference>
<dbReference type="InterPro" id="IPR001610">
    <property type="entry name" value="PAC"/>
</dbReference>
<dbReference type="InterPro" id="IPR000160">
    <property type="entry name" value="GGDEF_dom"/>
</dbReference>
<dbReference type="Gene3D" id="3.30.70.270">
    <property type="match status" value="1"/>
</dbReference>
<dbReference type="PROSITE" id="PS50113">
    <property type="entry name" value="PAC"/>
    <property type="match status" value="2"/>
</dbReference>
<dbReference type="PROSITE" id="PS50887">
    <property type="entry name" value="GGDEF"/>
    <property type="match status" value="1"/>
</dbReference>
<dbReference type="CDD" id="cd00130">
    <property type="entry name" value="PAS"/>
    <property type="match status" value="2"/>
</dbReference>
<feature type="domain" description="PAC" evidence="3">
    <location>
        <begin position="267"/>
        <end position="318"/>
    </location>
</feature>
<evidence type="ECO:0000259" key="5">
    <source>
        <dbReference type="PROSITE" id="PS50887"/>
    </source>
</evidence>
<dbReference type="PROSITE" id="PS50112">
    <property type="entry name" value="PAS"/>
    <property type="match status" value="2"/>
</dbReference>
<dbReference type="NCBIfam" id="TIGR00254">
    <property type="entry name" value="GGDEF"/>
    <property type="match status" value="1"/>
</dbReference>
<dbReference type="CDD" id="cd01948">
    <property type="entry name" value="EAL"/>
    <property type="match status" value="1"/>
</dbReference>
<feature type="domain" description="PAC" evidence="3">
    <location>
        <begin position="142"/>
        <end position="194"/>
    </location>
</feature>
<dbReference type="InterPro" id="IPR035965">
    <property type="entry name" value="PAS-like_dom_sf"/>
</dbReference>
<protein>
    <submittedName>
        <fullName evidence="6">GGDEF domain-containing protein</fullName>
    </submittedName>
</protein>
<evidence type="ECO:0000259" key="4">
    <source>
        <dbReference type="PROSITE" id="PS50883"/>
    </source>
</evidence>
<keyword evidence="1" id="KW-0812">Transmembrane</keyword>
<dbReference type="SUPFAM" id="SSF141868">
    <property type="entry name" value="EAL domain-like"/>
    <property type="match status" value="1"/>
</dbReference>
<dbReference type="Pfam" id="PF00563">
    <property type="entry name" value="EAL"/>
    <property type="match status" value="1"/>
</dbReference>
<dbReference type="CDD" id="cd01949">
    <property type="entry name" value="GGDEF"/>
    <property type="match status" value="1"/>
</dbReference>
<sequence>MNPFRIMLLYILASIGWFVISDRILNFFVENLEKVLFLQIFNGLFFVLVTSWMLHLLISRNMAQLQESEEKYQAVLDNIRDGYYEVDLAGKFTELNQSLCEIFGYSREDLLNMNNRDYTDEKTSAEIYETFNRVFRTGEPVTSYEFKMNSKEGKERFIDISISLICNAKGEPTGFRGICRDITERKEAERRLEESEQRYRSIVEYNTDMIFSVSIDGKVLTMSPAVEKFLGYQMEELIGQDVISYVCPEEWPSLRVRMDNVRKGQPQEYEVTVLHKNGKRLIAQITSFPITADNKVTGIYGIAKDVTERNRAIELINHMAYHDALTDLPNRRYFQERLLTALHDAKIRQHKVGLIFLDLDHFKNINDMLGHAVGDLLLQTVADRLRQCIQNDEVVGRMGGDEFTVLMPSISDSEELVAMVDRIFDAFRYPINMEGSEFLITTSIGAAIYPDDGEDMETLMKNADSAMYTAKEQGKSTYQLYMPNTDTGVFQRLTLESELQRALEREEFVVYYQPQIDVSHNSTVGLEALVRWKHPKRGLLTPAEFIPLAEETGMIIQIGEWVLRKVCRQSRIWQDAGLPPLRVAVNISTRQFQQRNFVDLIEQVLQETGLEAKYLELELIENISMKNTGSVTETLKKLKSIGLHISIDDFGTGYSSLSYLKQFPVDSLKIDQSFIREITNDPDDAAIVQAIIALAHNLKLKVIAEGVETVEQLRFLEANQCDVAQGHLLGKPMSASEIQALHRKTVRPSF</sequence>
<feature type="transmembrane region" description="Helical" evidence="1">
    <location>
        <begin position="35"/>
        <end position="58"/>
    </location>
</feature>
<accession>A0A7I8DBU3</accession>
<dbReference type="Pfam" id="PF13426">
    <property type="entry name" value="PAS_9"/>
    <property type="match status" value="1"/>
</dbReference>